<protein>
    <recommendedName>
        <fullName evidence="3">Tyr recombinase domain-containing protein</fullName>
    </recommendedName>
</protein>
<dbReference type="InterPro" id="IPR050090">
    <property type="entry name" value="Tyrosine_recombinase_XerCD"/>
</dbReference>
<dbReference type="Proteomes" id="UP001353858">
    <property type="component" value="Unassembled WGS sequence"/>
</dbReference>
<evidence type="ECO:0000313" key="4">
    <source>
        <dbReference type="EMBL" id="KAK4881864.1"/>
    </source>
</evidence>
<sequence>MCSAQNFVELSCTLPELLEIANNAIQKLLPTKSKPKYEKEYKKFFTWCDDNNVNDLTENISSTMWSSYSMLRTCLSIYKNNDISKYLKITAYLKRQSENYHPKKSTILQSEDIIKFISDTDDYTFLAMKVILIIEYFEACRQDEMTHVRLNNIEFKSDRIEVTVFATKNNISRVFLITEVSWIALIKKYVELRPPHTSHNRLFLTYRRGRCTVSPVGINKIGEVPKNTAKFLKLSNYETYTGHCFRRSSASHLANQGGDLLTIKNMGTGNHQQLRRDMWNLL</sequence>
<feature type="domain" description="Tyr recombinase" evidence="3">
    <location>
        <begin position="103"/>
        <end position="282"/>
    </location>
</feature>
<evidence type="ECO:0000259" key="3">
    <source>
        <dbReference type="PROSITE" id="PS51898"/>
    </source>
</evidence>
<proteinExistence type="predicted"/>
<gene>
    <name evidence="4" type="ORF">RN001_005183</name>
</gene>
<keyword evidence="2" id="KW-0233">DNA recombination</keyword>
<keyword evidence="1" id="KW-0238">DNA-binding</keyword>
<evidence type="ECO:0000256" key="2">
    <source>
        <dbReference type="ARBA" id="ARBA00023172"/>
    </source>
</evidence>
<dbReference type="InterPro" id="IPR013762">
    <property type="entry name" value="Integrase-like_cat_sf"/>
</dbReference>
<comment type="caution">
    <text evidence="4">The sequence shown here is derived from an EMBL/GenBank/DDBJ whole genome shotgun (WGS) entry which is preliminary data.</text>
</comment>
<dbReference type="Pfam" id="PF00589">
    <property type="entry name" value="Phage_integrase"/>
    <property type="match status" value="1"/>
</dbReference>
<dbReference type="GO" id="GO:0003677">
    <property type="term" value="F:DNA binding"/>
    <property type="evidence" value="ECO:0007669"/>
    <property type="project" value="UniProtKB-KW"/>
</dbReference>
<keyword evidence="5" id="KW-1185">Reference proteome</keyword>
<name>A0AAN7SIP6_9COLE</name>
<dbReference type="CDD" id="cd00397">
    <property type="entry name" value="DNA_BRE_C"/>
    <property type="match status" value="1"/>
</dbReference>
<accession>A0AAN7SIP6</accession>
<dbReference type="InterPro" id="IPR011010">
    <property type="entry name" value="DNA_brk_join_enz"/>
</dbReference>
<dbReference type="PANTHER" id="PTHR30349:SF41">
    <property type="entry name" value="INTEGRASE_RECOMBINASE PROTEIN MJ0367-RELATED"/>
    <property type="match status" value="1"/>
</dbReference>
<evidence type="ECO:0000313" key="5">
    <source>
        <dbReference type="Proteomes" id="UP001353858"/>
    </source>
</evidence>
<dbReference type="InterPro" id="IPR002104">
    <property type="entry name" value="Integrase_catalytic"/>
</dbReference>
<dbReference type="GO" id="GO:0006310">
    <property type="term" value="P:DNA recombination"/>
    <property type="evidence" value="ECO:0007669"/>
    <property type="project" value="UniProtKB-KW"/>
</dbReference>
<evidence type="ECO:0000256" key="1">
    <source>
        <dbReference type="ARBA" id="ARBA00023125"/>
    </source>
</evidence>
<dbReference type="Gene3D" id="1.10.443.10">
    <property type="entry name" value="Intergrase catalytic core"/>
    <property type="match status" value="1"/>
</dbReference>
<reference evidence="5" key="1">
    <citation type="submission" date="2023-01" db="EMBL/GenBank/DDBJ databases">
        <title>Key to firefly adult light organ development and bioluminescence: homeobox transcription factors regulate luciferase expression and transportation to peroxisome.</title>
        <authorList>
            <person name="Fu X."/>
        </authorList>
    </citation>
    <scope>NUCLEOTIDE SEQUENCE [LARGE SCALE GENOMIC DNA]</scope>
</reference>
<dbReference type="AlphaFoldDB" id="A0AAN7SIP6"/>
<dbReference type="PANTHER" id="PTHR30349">
    <property type="entry name" value="PHAGE INTEGRASE-RELATED"/>
    <property type="match status" value="1"/>
</dbReference>
<dbReference type="PROSITE" id="PS51898">
    <property type="entry name" value="TYR_RECOMBINASE"/>
    <property type="match status" value="1"/>
</dbReference>
<dbReference type="GO" id="GO:0015074">
    <property type="term" value="P:DNA integration"/>
    <property type="evidence" value="ECO:0007669"/>
    <property type="project" value="InterPro"/>
</dbReference>
<organism evidence="4 5">
    <name type="scientific">Aquatica leii</name>
    <dbReference type="NCBI Taxonomy" id="1421715"/>
    <lineage>
        <taxon>Eukaryota</taxon>
        <taxon>Metazoa</taxon>
        <taxon>Ecdysozoa</taxon>
        <taxon>Arthropoda</taxon>
        <taxon>Hexapoda</taxon>
        <taxon>Insecta</taxon>
        <taxon>Pterygota</taxon>
        <taxon>Neoptera</taxon>
        <taxon>Endopterygota</taxon>
        <taxon>Coleoptera</taxon>
        <taxon>Polyphaga</taxon>
        <taxon>Elateriformia</taxon>
        <taxon>Elateroidea</taxon>
        <taxon>Lampyridae</taxon>
        <taxon>Luciolinae</taxon>
        <taxon>Aquatica</taxon>
    </lineage>
</organism>
<dbReference type="SUPFAM" id="SSF56349">
    <property type="entry name" value="DNA breaking-rejoining enzymes"/>
    <property type="match status" value="1"/>
</dbReference>
<dbReference type="EMBL" id="JARPUR010000002">
    <property type="protein sequence ID" value="KAK4881864.1"/>
    <property type="molecule type" value="Genomic_DNA"/>
</dbReference>